<reference evidence="1" key="1">
    <citation type="journal article" date="2017" name="Gigascience">
        <title>The first near-complete assembly of the hexaploid bread wheat genome, Triticum aestivum.</title>
        <authorList>
            <person name="Zimin A.V."/>
            <person name="Puiu D."/>
            <person name="Hall R."/>
            <person name="Kingan S."/>
            <person name="Clavijo B.J."/>
            <person name="Salzberg S.L."/>
        </authorList>
    </citation>
    <scope>NUCLEOTIDE SEQUENCE</scope>
    <source>
        <tissue evidence="1">Leaf</tissue>
    </source>
</reference>
<dbReference type="EMBL" id="CM022221">
    <property type="protein sequence ID" value="KAF7051473.1"/>
    <property type="molecule type" value="Genomic_DNA"/>
</dbReference>
<protein>
    <submittedName>
        <fullName evidence="1">Uncharacterized protein</fullName>
    </submittedName>
</protein>
<proteinExistence type="predicted"/>
<evidence type="ECO:0000313" key="1">
    <source>
        <dbReference type="EMBL" id="KAF7051473.1"/>
    </source>
</evidence>
<feature type="non-terminal residue" evidence="1">
    <location>
        <position position="1"/>
    </location>
</feature>
<dbReference type="Proteomes" id="UP000815260">
    <property type="component" value="Chromosome 4B"/>
</dbReference>
<name>A0A9R1GR96_WHEAT</name>
<gene>
    <name evidence="1" type="ORF">CFC21_059707</name>
</gene>
<reference evidence="1" key="2">
    <citation type="submission" date="2020-03" db="EMBL/GenBank/DDBJ databases">
        <title>The second near-complete assembly of the hexaploid bread wheat (Triticum aestivum) genome.</title>
        <authorList>
            <person name="Zimin A.V."/>
            <person name="Puiu D."/>
            <person name="Shumante A."/>
            <person name="Alonge M."/>
            <person name="Salzberg S.L."/>
        </authorList>
    </citation>
    <scope>NUCLEOTIDE SEQUENCE</scope>
    <source>
        <tissue evidence="1">Leaf</tissue>
    </source>
</reference>
<feature type="non-terminal residue" evidence="1">
    <location>
        <position position="64"/>
    </location>
</feature>
<organism evidence="1">
    <name type="scientific">Triticum aestivum</name>
    <name type="common">Wheat</name>
    <dbReference type="NCBI Taxonomy" id="4565"/>
    <lineage>
        <taxon>Eukaryota</taxon>
        <taxon>Viridiplantae</taxon>
        <taxon>Streptophyta</taxon>
        <taxon>Embryophyta</taxon>
        <taxon>Tracheophyta</taxon>
        <taxon>Spermatophyta</taxon>
        <taxon>Magnoliopsida</taxon>
        <taxon>Liliopsida</taxon>
        <taxon>Poales</taxon>
        <taxon>Poaceae</taxon>
        <taxon>BOP clade</taxon>
        <taxon>Pooideae</taxon>
        <taxon>Triticodae</taxon>
        <taxon>Triticeae</taxon>
        <taxon>Triticinae</taxon>
        <taxon>Triticum</taxon>
    </lineage>
</organism>
<comment type="caution">
    <text evidence="1">The sequence shown here is derived from an EMBL/GenBank/DDBJ whole genome shotgun (WGS) entry which is preliminary data.</text>
</comment>
<accession>A0A9R1GR96</accession>
<dbReference type="AlphaFoldDB" id="A0A9R1GR96"/>
<sequence>GQQGGGDGVGEGGAGAGVIDVLQVDDGRGRVVRRAGQGPVQAVRRGIASEHWECIKNKVSSMFA</sequence>